<comment type="caution">
    <text evidence="1">The sequence shown here is derived from an EMBL/GenBank/DDBJ whole genome shotgun (WGS) entry which is preliminary data.</text>
</comment>
<dbReference type="InParanoid" id="A0A5J5F7B5"/>
<gene>
    <name evidence="1" type="ORF">FN846DRAFT_887094</name>
</gene>
<reference evidence="1 2" key="1">
    <citation type="submission" date="2019-09" db="EMBL/GenBank/DDBJ databases">
        <title>Draft genome of the ectomycorrhizal ascomycete Sphaerosporella brunnea.</title>
        <authorList>
            <consortium name="DOE Joint Genome Institute"/>
            <person name="Benucci G.M."/>
            <person name="Marozzi G."/>
            <person name="Antonielli L."/>
            <person name="Sanchez S."/>
            <person name="Marco P."/>
            <person name="Wang X."/>
            <person name="Falini L.B."/>
            <person name="Barry K."/>
            <person name="Haridas S."/>
            <person name="Lipzen A."/>
            <person name="Labutti K."/>
            <person name="Grigoriev I.V."/>
            <person name="Murat C."/>
            <person name="Martin F."/>
            <person name="Albertini E."/>
            <person name="Donnini D."/>
            <person name="Bonito G."/>
        </authorList>
    </citation>
    <scope>NUCLEOTIDE SEQUENCE [LARGE SCALE GENOMIC DNA]</scope>
    <source>
        <strain evidence="1 2">Sb_GMNB300</strain>
    </source>
</reference>
<protein>
    <submittedName>
        <fullName evidence="1">Uncharacterized protein</fullName>
    </submittedName>
</protein>
<keyword evidence="2" id="KW-1185">Reference proteome</keyword>
<accession>A0A5J5F7B5</accession>
<name>A0A5J5F7B5_9PEZI</name>
<proteinExistence type="predicted"/>
<dbReference type="EMBL" id="VXIS01000021">
    <property type="protein sequence ID" value="KAA8912617.1"/>
    <property type="molecule type" value="Genomic_DNA"/>
</dbReference>
<organism evidence="1 2">
    <name type="scientific">Sphaerosporella brunnea</name>
    <dbReference type="NCBI Taxonomy" id="1250544"/>
    <lineage>
        <taxon>Eukaryota</taxon>
        <taxon>Fungi</taxon>
        <taxon>Dikarya</taxon>
        <taxon>Ascomycota</taxon>
        <taxon>Pezizomycotina</taxon>
        <taxon>Pezizomycetes</taxon>
        <taxon>Pezizales</taxon>
        <taxon>Pyronemataceae</taxon>
        <taxon>Sphaerosporella</taxon>
    </lineage>
</organism>
<dbReference type="Proteomes" id="UP000326924">
    <property type="component" value="Unassembled WGS sequence"/>
</dbReference>
<dbReference type="AlphaFoldDB" id="A0A5J5F7B5"/>
<evidence type="ECO:0000313" key="1">
    <source>
        <dbReference type="EMBL" id="KAA8912617.1"/>
    </source>
</evidence>
<evidence type="ECO:0000313" key="2">
    <source>
        <dbReference type="Proteomes" id="UP000326924"/>
    </source>
</evidence>
<sequence length="232" mass="25821">MTVCTGNRACVRSLFFMVASELKSLLTPPTKRKIRFKSTRRWLSSGLPEDRDGFALSRMSYARDQEQPGAHVTFSRSVGLPSSRERLFARGTGRVLGPCFFHAHSEALGVDSVLLSNRGNHTKWSKALAQRLIASRTLTTDEWFKKVLELGYRLGVDTAGIEVQALHSLHLLRKQKVDEKLRAQAKRVITATKKMHSVDARTIGPWVPSGAVCTGNSACVRSLFIRPACELK</sequence>